<accession>A0A9D1D8S5</accession>
<dbReference type="GO" id="GO:0047223">
    <property type="term" value="F:beta-1,3-galactosyl-O-glycosyl-glycoprotein beta-1,3-N-acetylglucosaminyltransferase activity"/>
    <property type="evidence" value="ECO:0007669"/>
    <property type="project" value="TreeGrafter"/>
</dbReference>
<reference evidence="2" key="1">
    <citation type="submission" date="2020-10" db="EMBL/GenBank/DDBJ databases">
        <authorList>
            <person name="Gilroy R."/>
        </authorList>
    </citation>
    <scope>NUCLEOTIDE SEQUENCE</scope>
    <source>
        <strain evidence="2">ChiSjej4B22-8148</strain>
    </source>
</reference>
<dbReference type="Gene3D" id="3.40.50.1110">
    <property type="entry name" value="SGNH hydrolase"/>
    <property type="match status" value="1"/>
</dbReference>
<proteinExistence type="predicted"/>
<dbReference type="AlphaFoldDB" id="A0A9D1D8S5"/>
<name>A0A9D1D8S5_9FIRM</name>
<dbReference type="PANTHER" id="PTHR46396">
    <property type="entry name" value="PROTEIN O-LINKED-MANNOSE BETA-1,2-N-ACETYLGLUCOSAMINYLTRANSFERASE 1"/>
    <property type="match status" value="1"/>
</dbReference>
<sequence length="704" mass="79016">MFQPVWLEWNNYDTIHGFYEQPENTIETVFLGASIAINGFTPMELYEDYGICAWNLATEQQPMLASYYWLAEAYQYHSDTLKTVVLDVSMLRSIPDEAYYQKALMEMRFSGNKLEAIKACTDTLDDFLAYLFPIVSYHTRWKELNATDFEILDYDVDTSVRGYNFATEQVIDYTAYQEIGIPDYLPDEEAGKQLLKKEALLYLKKMIEFCQEQGLELILTKTPGSANWTDIAHNAVQEIADDYELAFIDFNYSPYLEESGYVEATDSRDEAHMNYYGAAKLTDWFGQYLTENCDATDVRGMEEYSFLEEDLADYHRRILSIELNAIEDPCEYIQTVSSLEDYTILISVMDDGTYSLTEEQRDAFAQLGLEKLSELQYRDSYLAVVENGQVVYEASAHDPDAQTGTSDTAGLNNDLEIVESALEEELLENALESEKTQEEEGPLEYSGQLPDGAFYTLVSGGATMGDTSSCVIGETEYSPEHRGLNIVVYDNQNSRVVDEAYFDTCASSTRTPQDLEEALEEALEAGTDPMNLTGQLRSLYLYNCRAEDSYKIKSLDQQMETYDGSGLNQYLSALMSDENYIILLAAQGDAAFLFDEENREQIAELGLEELGGIQTGESYIGVIDGGEVVTERIDSQGAVIQEEGLSYKVSSSGTNSGGVSSIEIDDAEYSLRIRGINLAVYNKNTGEVIDFAAFGDDAHAGFVN</sequence>
<dbReference type="InterPro" id="IPR036514">
    <property type="entry name" value="SGNH_hydro_sf"/>
</dbReference>
<dbReference type="InterPro" id="IPR039477">
    <property type="entry name" value="ILEI/PANDER_dom"/>
</dbReference>
<dbReference type="EMBL" id="DVGK01000075">
    <property type="protein sequence ID" value="HIR13575.1"/>
    <property type="molecule type" value="Genomic_DNA"/>
</dbReference>
<organism evidence="2 3">
    <name type="scientific">Candidatus Choladousia intestinavium</name>
    <dbReference type="NCBI Taxonomy" id="2840727"/>
    <lineage>
        <taxon>Bacteria</taxon>
        <taxon>Bacillati</taxon>
        <taxon>Bacillota</taxon>
        <taxon>Clostridia</taxon>
        <taxon>Lachnospirales</taxon>
        <taxon>Lachnospiraceae</taxon>
        <taxon>Lachnospiraceae incertae sedis</taxon>
        <taxon>Candidatus Choladousia</taxon>
    </lineage>
</organism>
<gene>
    <name evidence="2" type="ORF">IAB31_06590</name>
</gene>
<protein>
    <recommendedName>
        <fullName evidence="1">ILEI/PANDER domain-containing protein</fullName>
    </recommendedName>
</protein>
<dbReference type="SUPFAM" id="SSF52266">
    <property type="entry name" value="SGNH hydrolase"/>
    <property type="match status" value="1"/>
</dbReference>
<reference evidence="2" key="2">
    <citation type="journal article" date="2021" name="PeerJ">
        <title>Extensive microbial diversity within the chicken gut microbiome revealed by metagenomics and culture.</title>
        <authorList>
            <person name="Gilroy R."/>
            <person name="Ravi A."/>
            <person name="Getino M."/>
            <person name="Pursley I."/>
            <person name="Horton D.L."/>
            <person name="Alikhan N.F."/>
            <person name="Baker D."/>
            <person name="Gharbi K."/>
            <person name="Hall N."/>
            <person name="Watson M."/>
            <person name="Adriaenssens E.M."/>
            <person name="Foster-Nyarko E."/>
            <person name="Jarju S."/>
            <person name="Secka A."/>
            <person name="Antonio M."/>
            <person name="Oren A."/>
            <person name="Chaudhuri R.R."/>
            <person name="La Ragione R."/>
            <person name="Hildebrand F."/>
            <person name="Pallen M.J."/>
        </authorList>
    </citation>
    <scope>NUCLEOTIDE SEQUENCE</scope>
    <source>
        <strain evidence="2">ChiSjej4B22-8148</strain>
    </source>
</reference>
<dbReference type="PANTHER" id="PTHR46396:SF1">
    <property type="entry name" value="PROTEIN O-LINKED-MANNOSE BETA-1,2-N-ACETYLGLUCOSAMINYLTRANSFERASE 1"/>
    <property type="match status" value="1"/>
</dbReference>
<dbReference type="Proteomes" id="UP000886757">
    <property type="component" value="Unassembled WGS sequence"/>
</dbReference>
<dbReference type="InterPro" id="IPR052463">
    <property type="entry name" value="O-linked_mannose_GnT"/>
</dbReference>
<feature type="domain" description="ILEI/PANDER" evidence="1">
    <location>
        <begin position="340"/>
        <end position="389"/>
    </location>
</feature>
<evidence type="ECO:0000313" key="2">
    <source>
        <dbReference type="EMBL" id="HIR13575.1"/>
    </source>
</evidence>
<evidence type="ECO:0000313" key="3">
    <source>
        <dbReference type="Proteomes" id="UP000886757"/>
    </source>
</evidence>
<comment type="caution">
    <text evidence="2">The sequence shown here is derived from an EMBL/GenBank/DDBJ whole genome shotgun (WGS) entry which is preliminary data.</text>
</comment>
<evidence type="ECO:0000259" key="1">
    <source>
        <dbReference type="Pfam" id="PF15711"/>
    </source>
</evidence>
<dbReference type="Pfam" id="PF15711">
    <property type="entry name" value="ILEI"/>
    <property type="match status" value="1"/>
</dbReference>
<dbReference type="GO" id="GO:0016266">
    <property type="term" value="P:protein O-linked glycosylation via N-acetyl-galactosamine"/>
    <property type="evidence" value="ECO:0007669"/>
    <property type="project" value="TreeGrafter"/>
</dbReference>